<dbReference type="SUPFAM" id="SSF50475">
    <property type="entry name" value="FMN-binding split barrel"/>
    <property type="match status" value="1"/>
</dbReference>
<organism evidence="2 3">
    <name type="scientific">Polaromonas jejuensis</name>
    <dbReference type="NCBI Taxonomy" id="457502"/>
    <lineage>
        <taxon>Bacteria</taxon>
        <taxon>Pseudomonadati</taxon>
        <taxon>Pseudomonadota</taxon>
        <taxon>Betaproteobacteria</taxon>
        <taxon>Burkholderiales</taxon>
        <taxon>Comamonadaceae</taxon>
        <taxon>Polaromonas</taxon>
    </lineage>
</organism>
<comment type="caution">
    <text evidence="2">The sequence shown here is derived from an EMBL/GenBank/DDBJ whole genome shotgun (WGS) entry which is preliminary data.</text>
</comment>
<evidence type="ECO:0000256" key="1">
    <source>
        <dbReference type="SAM" id="MobiDB-lite"/>
    </source>
</evidence>
<sequence>MNAAAPVLPALLPPDLIAMMDKGVSVIVSACSLEMRPSIMRAMGSAIAPDGRSITVYVSRQQSRQLIQDIASTGRIAVVFSEPDSHRTVQVKAGGARIRCAEASDEPALERYLASMEKEIERVGYAPAFTRAMLAGRLDDLVAISFEPAQAFDQTPGPKAGAPLPHGPGSPP</sequence>
<name>A0ABW0Q7B5_9BURK</name>
<proteinExistence type="predicted"/>
<evidence type="ECO:0000313" key="2">
    <source>
        <dbReference type="EMBL" id="MFC5520700.1"/>
    </source>
</evidence>
<gene>
    <name evidence="2" type="ORF">ACFPP7_07185</name>
</gene>
<dbReference type="Gene3D" id="2.30.110.10">
    <property type="entry name" value="Electron Transport, Fmn-binding Protein, Chain A"/>
    <property type="match status" value="1"/>
</dbReference>
<dbReference type="RefSeq" id="WP_068831197.1">
    <property type="nucleotide sequence ID" value="NZ_JBHSMX010000011.1"/>
</dbReference>
<protein>
    <recommendedName>
        <fullName evidence="4">Pyridoxamine 5'-phosphate oxidase putative domain-containing protein</fullName>
    </recommendedName>
</protein>
<evidence type="ECO:0008006" key="4">
    <source>
        <dbReference type="Google" id="ProtNLM"/>
    </source>
</evidence>
<reference evidence="3" key="1">
    <citation type="journal article" date="2019" name="Int. J. Syst. Evol. Microbiol.">
        <title>The Global Catalogue of Microorganisms (GCM) 10K type strain sequencing project: providing services to taxonomists for standard genome sequencing and annotation.</title>
        <authorList>
            <consortium name="The Broad Institute Genomics Platform"/>
            <consortium name="The Broad Institute Genome Sequencing Center for Infectious Disease"/>
            <person name="Wu L."/>
            <person name="Ma J."/>
        </authorList>
    </citation>
    <scope>NUCLEOTIDE SEQUENCE [LARGE SCALE GENOMIC DNA]</scope>
    <source>
        <strain evidence="3">CGMCC 4.7277</strain>
    </source>
</reference>
<dbReference type="Proteomes" id="UP001596084">
    <property type="component" value="Unassembled WGS sequence"/>
</dbReference>
<dbReference type="EMBL" id="JBHSMX010000011">
    <property type="protein sequence ID" value="MFC5520700.1"/>
    <property type="molecule type" value="Genomic_DNA"/>
</dbReference>
<feature type="region of interest" description="Disordered" evidence="1">
    <location>
        <begin position="149"/>
        <end position="172"/>
    </location>
</feature>
<evidence type="ECO:0000313" key="3">
    <source>
        <dbReference type="Proteomes" id="UP001596084"/>
    </source>
</evidence>
<dbReference type="InterPro" id="IPR012349">
    <property type="entry name" value="Split_barrel_FMN-bd"/>
</dbReference>
<accession>A0ABW0Q7B5</accession>
<keyword evidence="3" id="KW-1185">Reference proteome</keyword>